<protein>
    <submittedName>
        <fullName evidence="1">Uncharacterized protein</fullName>
    </submittedName>
</protein>
<reference evidence="1 2" key="3">
    <citation type="submission" date="2019-11" db="EMBL/GenBank/DDBJ databases">
        <title>A de novo genome assembly of a pear dwarfing rootstock.</title>
        <authorList>
            <person name="Wang F."/>
            <person name="Wang J."/>
            <person name="Li S."/>
            <person name="Zhang Y."/>
            <person name="Fang M."/>
            <person name="Ma L."/>
            <person name="Zhao Y."/>
            <person name="Jiang S."/>
        </authorList>
    </citation>
    <scope>NUCLEOTIDE SEQUENCE [LARGE SCALE GENOMIC DNA]</scope>
    <source>
        <strain evidence="1">S2</strain>
        <tissue evidence="1">Leaf</tissue>
    </source>
</reference>
<comment type="caution">
    <text evidence="1">The sequence shown here is derived from an EMBL/GenBank/DDBJ whole genome shotgun (WGS) entry which is preliminary data.</text>
</comment>
<dbReference type="AlphaFoldDB" id="A0A5N5I5Z2"/>
<organism evidence="1 2">
    <name type="scientific">Pyrus ussuriensis x Pyrus communis</name>
    <dbReference type="NCBI Taxonomy" id="2448454"/>
    <lineage>
        <taxon>Eukaryota</taxon>
        <taxon>Viridiplantae</taxon>
        <taxon>Streptophyta</taxon>
        <taxon>Embryophyta</taxon>
        <taxon>Tracheophyta</taxon>
        <taxon>Spermatophyta</taxon>
        <taxon>Magnoliopsida</taxon>
        <taxon>eudicotyledons</taxon>
        <taxon>Gunneridae</taxon>
        <taxon>Pentapetalae</taxon>
        <taxon>rosids</taxon>
        <taxon>fabids</taxon>
        <taxon>Rosales</taxon>
        <taxon>Rosaceae</taxon>
        <taxon>Amygdaloideae</taxon>
        <taxon>Maleae</taxon>
        <taxon>Pyrus</taxon>
    </lineage>
</organism>
<dbReference type="InterPro" id="IPR011989">
    <property type="entry name" value="ARM-like"/>
</dbReference>
<dbReference type="Gene3D" id="1.25.10.10">
    <property type="entry name" value="Leucine-rich Repeat Variant"/>
    <property type="match status" value="1"/>
</dbReference>
<accession>A0A5N5I5Z2</accession>
<keyword evidence="2" id="KW-1185">Reference proteome</keyword>
<sequence length="301" mass="33793">MNPHYSDDTLQKIGINIAVIERLVEILNWTDQEEEEIRWSAAQILSKLFGKNQNSIRVAGVPSIISDHPNYEFLTFNHLGLLILKKLPCVHDNCGNGNTRGIQPKIMDFTHADERLLKEVTDMPNDQILTLKRSLQLVKRLASTTGNTRKNLRLNLSEIVFTISNIRDILRYGEKHPMLQQLGIEILTSLALEADAIERVGGIGGVLNELFNIFFNKGMLGNNKQVRTKAGEALAMVVLESKNNCLRIIKLGVLENLVEALEVQLLRVNAARILRNLCTYNSSNCFHQLKGIMNAAPKSFG</sequence>
<dbReference type="Proteomes" id="UP000327157">
    <property type="component" value="Chromosome 12"/>
</dbReference>
<evidence type="ECO:0000313" key="1">
    <source>
        <dbReference type="EMBL" id="KAB2631024.1"/>
    </source>
</evidence>
<name>A0A5N5I5Z2_9ROSA</name>
<evidence type="ECO:0000313" key="2">
    <source>
        <dbReference type="Proteomes" id="UP000327157"/>
    </source>
</evidence>
<dbReference type="OrthoDB" id="1724496at2759"/>
<gene>
    <name evidence="1" type="ORF">D8674_008543</name>
</gene>
<dbReference type="PANTHER" id="PTHR33115">
    <property type="entry name" value="ARM REPEAT SUPERFAMILY PROTEIN"/>
    <property type="match status" value="1"/>
</dbReference>
<proteinExistence type="predicted"/>
<reference evidence="2" key="2">
    <citation type="submission" date="2019-10" db="EMBL/GenBank/DDBJ databases">
        <title>A de novo genome assembly of a pear dwarfing rootstock.</title>
        <authorList>
            <person name="Wang F."/>
            <person name="Wang J."/>
            <person name="Li S."/>
            <person name="Zhang Y."/>
            <person name="Fang M."/>
            <person name="Ma L."/>
            <person name="Zhao Y."/>
            <person name="Jiang S."/>
        </authorList>
    </citation>
    <scope>NUCLEOTIDE SEQUENCE [LARGE SCALE GENOMIC DNA]</scope>
</reference>
<reference evidence="1 2" key="1">
    <citation type="submission" date="2019-09" db="EMBL/GenBank/DDBJ databases">
        <authorList>
            <person name="Ou C."/>
        </authorList>
    </citation>
    <scope>NUCLEOTIDE SEQUENCE [LARGE SCALE GENOMIC DNA]</scope>
    <source>
        <strain evidence="1">S2</strain>
        <tissue evidence="1">Leaf</tissue>
    </source>
</reference>
<dbReference type="EMBL" id="SMOL01000143">
    <property type="protein sequence ID" value="KAB2631024.1"/>
    <property type="molecule type" value="Genomic_DNA"/>
</dbReference>
<dbReference type="PANTHER" id="PTHR33115:SF50">
    <property type="entry name" value="ARM REPEAT SUPERFAMILY PROTEIN"/>
    <property type="match status" value="1"/>
</dbReference>
<dbReference type="InterPro" id="IPR016024">
    <property type="entry name" value="ARM-type_fold"/>
</dbReference>
<dbReference type="SUPFAM" id="SSF48371">
    <property type="entry name" value="ARM repeat"/>
    <property type="match status" value="1"/>
</dbReference>